<feature type="domain" description="C3H1-type" evidence="6">
    <location>
        <begin position="171"/>
        <end position="193"/>
    </location>
</feature>
<keyword evidence="4" id="KW-0479">Metal-binding</keyword>
<evidence type="ECO:0000313" key="9">
    <source>
        <dbReference type="EnsemblMetazoa" id="CapteP185543"/>
    </source>
</evidence>
<gene>
    <name evidence="8" type="ORF">CAPTEDRAFT_185543</name>
</gene>
<dbReference type="InterPro" id="IPR000571">
    <property type="entry name" value="Znf_CCCH"/>
</dbReference>
<evidence type="ECO:0000259" key="6">
    <source>
        <dbReference type="PROSITE" id="PS50103"/>
    </source>
</evidence>
<dbReference type="InterPro" id="IPR037197">
    <property type="entry name" value="WWE_dom_sf"/>
</dbReference>
<keyword evidence="10" id="KW-1185">Reference proteome</keyword>
<keyword evidence="2" id="KW-0539">Nucleus</keyword>
<dbReference type="EnsemblMetazoa" id="CapteT185543">
    <property type="protein sequence ID" value="CapteP185543"/>
    <property type="gene ID" value="CapteG185543"/>
</dbReference>
<dbReference type="EMBL" id="AMQN01018907">
    <property type="status" value="NOT_ANNOTATED_CDS"/>
    <property type="molecule type" value="Genomic_DNA"/>
</dbReference>
<evidence type="ECO:0000256" key="4">
    <source>
        <dbReference type="PROSITE-ProRule" id="PRU00723"/>
    </source>
</evidence>
<dbReference type="EMBL" id="KB295069">
    <property type="protein sequence ID" value="ELU13600.1"/>
    <property type="molecule type" value="Genomic_DNA"/>
</dbReference>
<evidence type="ECO:0000256" key="3">
    <source>
        <dbReference type="ARBA" id="ARBA00024347"/>
    </source>
</evidence>
<reference evidence="9" key="3">
    <citation type="submission" date="2015-06" db="UniProtKB">
        <authorList>
            <consortium name="EnsemblMetazoa"/>
        </authorList>
    </citation>
    <scope>IDENTIFICATION</scope>
</reference>
<evidence type="ECO:0008006" key="11">
    <source>
        <dbReference type="Google" id="ProtNLM"/>
    </source>
</evidence>
<dbReference type="GO" id="GO:0008270">
    <property type="term" value="F:zinc ion binding"/>
    <property type="evidence" value="ECO:0007669"/>
    <property type="project" value="UniProtKB-KW"/>
</dbReference>
<dbReference type="GO" id="GO:1990404">
    <property type="term" value="F:NAD+-protein mono-ADP-ribosyltransferase activity"/>
    <property type="evidence" value="ECO:0007669"/>
    <property type="project" value="TreeGrafter"/>
</dbReference>
<dbReference type="Pfam" id="PF02825">
    <property type="entry name" value="WWE"/>
    <property type="match status" value="1"/>
</dbReference>
<keyword evidence="5" id="KW-0812">Transmembrane</keyword>
<feature type="transmembrane region" description="Helical" evidence="5">
    <location>
        <begin position="12"/>
        <end position="28"/>
    </location>
</feature>
<accession>R7VD36</accession>
<dbReference type="PANTHER" id="PTHR45740">
    <property type="entry name" value="POLY [ADP-RIBOSE] POLYMERASE"/>
    <property type="match status" value="1"/>
</dbReference>
<dbReference type="HOGENOM" id="CLU_708313_0_0_1"/>
<keyword evidence="4" id="KW-0863">Zinc-finger</keyword>
<evidence type="ECO:0000259" key="7">
    <source>
        <dbReference type="PROSITE" id="PS50918"/>
    </source>
</evidence>
<evidence type="ECO:0000313" key="10">
    <source>
        <dbReference type="Proteomes" id="UP000014760"/>
    </source>
</evidence>
<reference evidence="10" key="1">
    <citation type="submission" date="2012-12" db="EMBL/GenBank/DDBJ databases">
        <authorList>
            <person name="Hellsten U."/>
            <person name="Grimwood J."/>
            <person name="Chapman J.A."/>
            <person name="Shapiro H."/>
            <person name="Aerts A."/>
            <person name="Otillar R.P."/>
            <person name="Terry A.Y."/>
            <person name="Boore J.L."/>
            <person name="Simakov O."/>
            <person name="Marletaz F."/>
            <person name="Cho S.-J."/>
            <person name="Edsinger-Gonzales E."/>
            <person name="Havlak P."/>
            <person name="Kuo D.-H."/>
            <person name="Larsson T."/>
            <person name="Lv J."/>
            <person name="Arendt D."/>
            <person name="Savage R."/>
            <person name="Osoegawa K."/>
            <person name="de Jong P."/>
            <person name="Lindberg D.R."/>
            <person name="Seaver E.C."/>
            <person name="Weisblat D.A."/>
            <person name="Putnam N.H."/>
            <person name="Grigoriev I.V."/>
            <person name="Rokhsar D.S."/>
        </authorList>
    </citation>
    <scope>NUCLEOTIDE SEQUENCE</scope>
    <source>
        <strain evidence="10">I ESC-2004</strain>
    </source>
</reference>
<comment type="similarity">
    <text evidence="3">Belongs to the ARTD/PARP family.</text>
</comment>
<evidence type="ECO:0000256" key="2">
    <source>
        <dbReference type="ARBA" id="ARBA00023242"/>
    </source>
</evidence>
<proteinExistence type="inferred from homology"/>
<dbReference type="Gene3D" id="3.30.1370.210">
    <property type="match status" value="1"/>
</dbReference>
<comment type="subcellular location">
    <subcellularLocation>
        <location evidence="1">Nucleus</location>
    </subcellularLocation>
</comment>
<reference evidence="8 10" key="2">
    <citation type="journal article" date="2013" name="Nature">
        <title>Insights into bilaterian evolution from three spiralian genomes.</title>
        <authorList>
            <person name="Simakov O."/>
            <person name="Marletaz F."/>
            <person name="Cho S.J."/>
            <person name="Edsinger-Gonzales E."/>
            <person name="Havlak P."/>
            <person name="Hellsten U."/>
            <person name="Kuo D.H."/>
            <person name="Larsson T."/>
            <person name="Lv J."/>
            <person name="Arendt D."/>
            <person name="Savage R."/>
            <person name="Osoegawa K."/>
            <person name="de Jong P."/>
            <person name="Grimwood J."/>
            <person name="Chapman J.A."/>
            <person name="Shapiro H."/>
            <person name="Aerts A."/>
            <person name="Otillar R.P."/>
            <person name="Terry A.Y."/>
            <person name="Boore J.L."/>
            <person name="Grigoriev I.V."/>
            <person name="Lindberg D.R."/>
            <person name="Seaver E.C."/>
            <person name="Weisblat D.A."/>
            <person name="Putnam N.H."/>
            <person name="Rokhsar D.S."/>
        </authorList>
    </citation>
    <scope>NUCLEOTIDE SEQUENCE</scope>
    <source>
        <strain evidence="8 10">I ESC-2004</strain>
    </source>
</reference>
<dbReference type="GO" id="GO:0003950">
    <property type="term" value="F:NAD+ poly-ADP-ribosyltransferase activity"/>
    <property type="evidence" value="ECO:0007669"/>
    <property type="project" value="TreeGrafter"/>
</dbReference>
<evidence type="ECO:0000313" key="8">
    <source>
        <dbReference type="EMBL" id="ELU13600.1"/>
    </source>
</evidence>
<keyword evidence="4" id="KW-0862">Zinc</keyword>
<dbReference type="PROSITE" id="PS50103">
    <property type="entry name" value="ZF_C3H1"/>
    <property type="match status" value="1"/>
</dbReference>
<dbReference type="Proteomes" id="UP000014760">
    <property type="component" value="Unassembled WGS sequence"/>
</dbReference>
<dbReference type="Gene3D" id="3.30.720.50">
    <property type="match status" value="1"/>
</dbReference>
<evidence type="ECO:0000256" key="1">
    <source>
        <dbReference type="ARBA" id="ARBA00004123"/>
    </source>
</evidence>
<organism evidence="8">
    <name type="scientific">Capitella teleta</name>
    <name type="common">Polychaete worm</name>
    <dbReference type="NCBI Taxonomy" id="283909"/>
    <lineage>
        <taxon>Eukaryota</taxon>
        <taxon>Metazoa</taxon>
        <taxon>Spiralia</taxon>
        <taxon>Lophotrochozoa</taxon>
        <taxon>Annelida</taxon>
        <taxon>Polychaeta</taxon>
        <taxon>Sedentaria</taxon>
        <taxon>Scolecida</taxon>
        <taxon>Capitellidae</taxon>
        <taxon>Capitella</taxon>
    </lineage>
</organism>
<name>R7VD36_CAPTE</name>
<dbReference type="OMA" id="TQWLWYY"/>
<dbReference type="PANTHER" id="PTHR45740:SF18">
    <property type="entry name" value="PROTEIN MONO-ADP-RIBOSYLTRANSFERASE TIPARP"/>
    <property type="match status" value="1"/>
</dbReference>
<dbReference type="InterPro" id="IPR004170">
    <property type="entry name" value="WWE_dom"/>
</dbReference>
<keyword evidence="5" id="KW-1133">Transmembrane helix</keyword>
<protein>
    <recommendedName>
        <fullName evidence="11">WWE domain-containing protein</fullName>
    </recommendedName>
</protein>
<dbReference type="SUPFAM" id="SSF117839">
    <property type="entry name" value="WWE domain"/>
    <property type="match status" value="1"/>
</dbReference>
<sequence length="390" mass="44871">MGQESSIRRSVFDALIIFFIVGGCIYLLNNISAGTLCVCFILLAIVIRLIKASRRVPVPITTTRTPVPEYKDINDPLCRIGAGNLIDSTLDGSDCRDLHICKNIVRGVSSFGRKCKKSHDFEDKDTLHILRKHGLQDCSELKRRIISANLGRKTNRIEKRNETTQESEEHICVHALKRQCKFGEKCRRVHSSEPYQWQYEGQDGQWINVPDKVNDLLQKKYVVPGIIDCTFSMKIGGEVVTSRINFTTMQIITNGYVTWKVRLVTTPSSARSISMLATEWLWFWKDEYGKWNEYGIARDGLDKAGISSKDIEKAYAENQYLLNFKTRRFVYEIDLLQMEQRNLGEGTNRPVCRRLSYRLTKVKVDIYQEDQLRKATSTTFLLFGTRPYLG</sequence>
<dbReference type="STRING" id="283909.R7VD36"/>
<feature type="zinc finger region" description="C3H1-type" evidence="4">
    <location>
        <begin position="171"/>
        <end position="193"/>
    </location>
</feature>
<feature type="domain" description="WWE" evidence="7">
    <location>
        <begin position="268"/>
        <end position="353"/>
    </location>
</feature>
<dbReference type="OrthoDB" id="438889at2759"/>
<evidence type="ECO:0000256" key="5">
    <source>
        <dbReference type="SAM" id="Phobius"/>
    </source>
</evidence>
<keyword evidence="5" id="KW-0472">Membrane</keyword>
<dbReference type="AlphaFoldDB" id="R7VD36"/>
<dbReference type="GO" id="GO:0005634">
    <property type="term" value="C:nucleus"/>
    <property type="evidence" value="ECO:0007669"/>
    <property type="project" value="UniProtKB-SubCell"/>
</dbReference>
<dbReference type="PROSITE" id="PS50918">
    <property type="entry name" value="WWE"/>
    <property type="match status" value="1"/>
</dbReference>
<dbReference type="InterPro" id="IPR051712">
    <property type="entry name" value="ARTD-AVP"/>
</dbReference>